<evidence type="ECO:0000259" key="6">
    <source>
        <dbReference type="Pfam" id="PF03816"/>
    </source>
</evidence>
<dbReference type="AlphaFoldDB" id="A0A5D4SKP6"/>
<keyword evidence="4" id="KW-0472">Membrane</keyword>
<gene>
    <name evidence="7" type="ORF">FZD47_09635</name>
</gene>
<proteinExistence type="inferred from homology"/>
<comment type="caution">
    <text evidence="7">The sequence shown here is derived from an EMBL/GenBank/DDBJ whole genome shotgun (WGS) entry which is preliminary data.</text>
</comment>
<reference evidence="7 8" key="1">
    <citation type="submission" date="2019-08" db="EMBL/GenBank/DDBJ databases">
        <title>Bacillus genomes from the desert of Cuatro Cienegas, Coahuila.</title>
        <authorList>
            <person name="Olmedo-Alvarez G."/>
        </authorList>
    </citation>
    <scope>NUCLEOTIDE SEQUENCE [LARGE SCALE GENOMIC DNA]</scope>
    <source>
        <strain evidence="7 8">CH37_1T</strain>
    </source>
</reference>
<evidence type="ECO:0000256" key="1">
    <source>
        <dbReference type="ARBA" id="ARBA00006068"/>
    </source>
</evidence>
<evidence type="ECO:0000256" key="3">
    <source>
        <dbReference type="ARBA" id="ARBA00022968"/>
    </source>
</evidence>
<dbReference type="PANTHER" id="PTHR33392">
    <property type="entry name" value="POLYISOPRENYL-TEICHOIC ACID--PEPTIDOGLYCAN TEICHOIC ACID TRANSFERASE TAGU"/>
    <property type="match status" value="1"/>
</dbReference>
<comment type="similarity">
    <text evidence="1">Belongs to the LytR/CpsA/Psr (LCP) family.</text>
</comment>
<dbReference type="GO" id="GO:0071555">
    <property type="term" value="P:cell wall organization"/>
    <property type="evidence" value="ECO:0007669"/>
    <property type="project" value="UniProtKB-KW"/>
</dbReference>
<evidence type="ECO:0000256" key="5">
    <source>
        <dbReference type="SAM" id="MobiDB-lite"/>
    </source>
</evidence>
<feature type="domain" description="Cell envelope-related transcriptional attenuator" evidence="6">
    <location>
        <begin position="88"/>
        <end position="235"/>
    </location>
</feature>
<sequence>MAKSRSMRRKKKLRFWRVFVLIILLIVLGGGSYFAYDILSNAKQATDDIYQELNPDKVATHREEEVQVTKDPFNVLLVGLETQEGGARSDVLMLVTVNPQTEDVYVLSIPRDTRLYIPEVGYKTKITHSYGNGGIETTINAVQDLLDVPIDYYVTTNFDGFEDIVDTLGGVTVDVPFTFKAQLTESLKWKTYHEGEMDLNGNEALAYVRMRKTDPKGDMGRNERQQQVIKEIVDKGTSFSSITKIDDIMDDLGNNVKTNIPPSKFVSFVKLYSQIRTTPIENLSIKGYDEYINDAYYYIPYEDSLAELSNTLNTALDSSTPYQSSSNSSDTASEYNSQP</sequence>
<dbReference type="InterPro" id="IPR050922">
    <property type="entry name" value="LytR/CpsA/Psr_CW_biosynth"/>
</dbReference>
<dbReference type="EMBL" id="VTES01000003">
    <property type="protein sequence ID" value="TYS63770.1"/>
    <property type="molecule type" value="Genomic_DNA"/>
</dbReference>
<name>A0A5D4SKP6_9BACI</name>
<keyword evidence="3" id="KW-0735">Signal-anchor</keyword>
<dbReference type="RefSeq" id="WP_148949689.1">
    <property type="nucleotide sequence ID" value="NZ_VTES01000003.1"/>
</dbReference>
<evidence type="ECO:0000256" key="2">
    <source>
        <dbReference type="ARBA" id="ARBA00022692"/>
    </source>
</evidence>
<evidence type="ECO:0000313" key="7">
    <source>
        <dbReference type="EMBL" id="TYS63770.1"/>
    </source>
</evidence>
<dbReference type="Pfam" id="PF03816">
    <property type="entry name" value="LytR_cpsA_psr"/>
    <property type="match status" value="1"/>
</dbReference>
<evidence type="ECO:0000256" key="4">
    <source>
        <dbReference type="ARBA" id="ARBA00022989"/>
    </source>
</evidence>
<keyword evidence="2" id="KW-0812">Transmembrane</keyword>
<dbReference type="NCBIfam" id="TIGR00350">
    <property type="entry name" value="lytR_cpsA_psr"/>
    <property type="match status" value="1"/>
</dbReference>
<feature type="region of interest" description="Disordered" evidence="5">
    <location>
        <begin position="317"/>
        <end position="339"/>
    </location>
</feature>
<dbReference type="Proteomes" id="UP000323732">
    <property type="component" value="Unassembled WGS sequence"/>
</dbReference>
<dbReference type="Gene3D" id="3.40.630.190">
    <property type="entry name" value="LCP protein"/>
    <property type="match status" value="1"/>
</dbReference>
<organism evidence="7 8">
    <name type="scientific">Bacillus infantis</name>
    <dbReference type="NCBI Taxonomy" id="324767"/>
    <lineage>
        <taxon>Bacteria</taxon>
        <taxon>Bacillati</taxon>
        <taxon>Bacillota</taxon>
        <taxon>Bacilli</taxon>
        <taxon>Bacillales</taxon>
        <taxon>Bacillaceae</taxon>
        <taxon>Bacillus</taxon>
    </lineage>
</organism>
<keyword evidence="4" id="KW-1133">Transmembrane helix</keyword>
<accession>A0A5D4SKP6</accession>
<dbReference type="InterPro" id="IPR004474">
    <property type="entry name" value="LytR_CpsA_psr"/>
</dbReference>
<dbReference type="PANTHER" id="PTHR33392:SF6">
    <property type="entry name" value="POLYISOPRENYL-TEICHOIC ACID--PEPTIDOGLYCAN TEICHOIC ACID TRANSFERASE TAGU"/>
    <property type="match status" value="1"/>
</dbReference>
<feature type="compositionally biased region" description="Low complexity" evidence="5">
    <location>
        <begin position="318"/>
        <end position="329"/>
    </location>
</feature>
<feature type="compositionally biased region" description="Polar residues" evidence="5">
    <location>
        <begin position="330"/>
        <end position="339"/>
    </location>
</feature>
<evidence type="ECO:0000313" key="8">
    <source>
        <dbReference type="Proteomes" id="UP000323732"/>
    </source>
</evidence>
<protein>
    <submittedName>
        <fullName evidence="7">Transcriptional regulator</fullName>
    </submittedName>
</protein>